<protein>
    <recommendedName>
        <fullName evidence="1">Calcineurin-like phosphoesterase domain-containing protein</fullName>
    </recommendedName>
</protein>
<dbReference type="PANTHER" id="PTHR11124">
    <property type="entry name" value="VACUOLAR SORTING PROTEIN VPS29"/>
    <property type="match status" value="1"/>
</dbReference>
<dbReference type="AlphaFoldDB" id="X1VS23"/>
<evidence type="ECO:0000313" key="2">
    <source>
        <dbReference type="EMBL" id="GAJ19896.1"/>
    </source>
</evidence>
<dbReference type="Gene3D" id="3.60.21.10">
    <property type="match status" value="1"/>
</dbReference>
<dbReference type="InterPro" id="IPR024654">
    <property type="entry name" value="Calcineurin-like_PHP_lpxH"/>
</dbReference>
<name>X1VS23_9ZZZZ</name>
<dbReference type="EMBL" id="BARW01035375">
    <property type="protein sequence ID" value="GAJ19896.1"/>
    <property type="molecule type" value="Genomic_DNA"/>
</dbReference>
<gene>
    <name evidence="2" type="ORF">S12H4_55188</name>
</gene>
<proteinExistence type="predicted"/>
<organism evidence="2">
    <name type="scientific">marine sediment metagenome</name>
    <dbReference type="NCBI Taxonomy" id="412755"/>
    <lineage>
        <taxon>unclassified sequences</taxon>
        <taxon>metagenomes</taxon>
        <taxon>ecological metagenomes</taxon>
    </lineage>
</organism>
<comment type="caution">
    <text evidence="2">The sequence shown here is derived from an EMBL/GenBank/DDBJ whole genome shotgun (WGS) entry which is preliminary data.</text>
</comment>
<dbReference type="NCBIfam" id="TIGR00040">
    <property type="entry name" value="yfcE"/>
    <property type="match status" value="1"/>
</dbReference>
<feature type="non-terminal residue" evidence="2">
    <location>
        <position position="1"/>
    </location>
</feature>
<feature type="domain" description="Calcineurin-like phosphoesterase" evidence="1">
    <location>
        <begin position="1"/>
        <end position="120"/>
    </location>
</feature>
<dbReference type="InterPro" id="IPR029052">
    <property type="entry name" value="Metallo-depent_PP-like"/>
</dbReference>
<reference evidence="2" key="1">
    <citation type="journal article" date="2014" name="Front. Microbiol.">
        <title>High frequency of phylogenetically diverse reductive dehalogenase-homologous genes in deep subseafloor sedimentary metagenomes.</title>
        <authorList>
            <person name="Kawai M."/>
            <person name="Futagami T."/>
            <person name="Toyoda A."/>
            <person name="Takaki Y."/>
            <person name="Nishi S."/>
            <person name="Hori S."/>
            <person name="Arai W."/>
            <person name="Tsubouchi T."/>
            <person name="Morono Y."/>
            <person name="Uchiyama I."/>
            <person name="Ito T."/>
            <person name="Fujiyama A."/>
            <person name="Inagaki F."/>
            <person name="Takami H."/>
        </authorList>
    </citation>
    <scope>NUCLEOTIDE SEQUENCE</scope>
    <source>
        <strain evidence="2">Expedition CK06-06</strain>
    </source>
</reference>
<dbReference type="InterPro" id="IPR000979">
    <property type="entry name" value="Phosphodiesterase_MJ0936/Vps29"/>
</dbReference>
<dbReference type="SUPFAM" id="SSF56300">
    <property type="entry name" value="Metallo-dependent phosphatases"/>
    <property type="match status" value="1"/>
</dbReference>
<accession>X1VS23</accession>
<dbReference type="Pfam" id="PF12850">
    <property type="entry name" value="Metallophos_2"/>
    <property type="match status" value="1"/>
</dbReference>
<sequence length="137" mass="15115">LIIHAGDLTQLEVLDQLATIAPVEAVYGNMDPPEVREKLTPTREIKLKGKAIAIMHGDGSPEETMRLAENSFPGADCVIFGHTHRAYTGYKGKTLLLNPGSCVESPWTERPSYAILYLDDNDATADIEARIFYLKRG</sequence>
<evidence type="ECO:0000259" key="1">
    <source>
        <dbReference type="Pfam" id="PF12850"/>
    </source>
</evidence>